<dbReference type="EMBL" id="BAAANN010000049">
    <property type="protein sequence ID" value="GAA1988651.1"/>
    <property type="molecule type" value="Genomic_DNA"/>
</dbReference>
<name>A0ABN2SLL4_9PSEU</name>
<evidence type="ECO:0000256" key="1">
    <source>
        <dbReference type="SAM" id="MobiDB-lite"/>
    </source>
</evidence>
<accession>A0ABN2SLL4</accession>
<keyword evidence="3" id="KW-1185">Reference proteome</keyword>
<dbReference type="RefSeq" id="WP_344430532.1">
    <property type="nucleotide sequence ID" value="NZ_BAAANN010000049.1"/>
</dbReference>
<dbReference type="InterPro" id="IPR022536">
    <property type="entry name" value="EspC"/>
</dbReference>
<organism evidence="2 3">
    <name type="scientific">Amycolatopsis minnesotensis</name>
    <dbReference type="NCBI Taxonomy" id="337894"/>
    <lineage>
        <taxon>Bacteria</taxon>
        <taxon>Bacillati</taxon>
        <taxon>Actinomycetota</taxon>
        <taxon>Actinomycetes</taxon>
        <taxon>Pseudonocardiales</taxon>
        <taxon>Pseudonocardiaceae</taxon>
        <taxon>Amycolatopsis</taxon>
    </lineage>
</organism>
<gene>
    <name evidence="2" type="ORF">GCM10009754_78480</name>
</gene>
<proteinExistence type="predicted"/>
<comment type="caution">
    <text evidence="2">The sequence shown here is derived from an EMBL/GenBank/DDBJ whole genome shotgun (WGS) entry which is preliminary data.</text>
</comment>
<evidence type="ECO:0000313" key="3">
    <source>
        <dbReference type="Proteomes" id="UP001501116"/>
    </source>
</evidence>
<dbReference type="Proteomes" id="UP001501116">
    <property type="component" value="Unassembled WGS sequence"/>
</dbReference>
<evidence type="ECO:0008006" key="4">
    <source>
        <dbReference type="Google" id="ProtNLM"/>
    </source>
</evidence>
<feature type="region of interest" description="Disordered" evidence="1">
    <location>
        <begin position="85"/>
        <end position="105"/>
    </location>
</feature>
<sequence>MTAPSRFQVDPEEIRAHARTVGDVAAQLSSLAGGQRGGGPDGNALGSFVQFLTAGLRSTMDRVTRSVEHGAAAVDEMSTKLTRAAERYERTDEDGGTQLLGTERR</sequence>
<dbReference type="Pfam" id="PF10824">
    <property type="entry name" value="T7SS_ESX_EspC"/>
    <property type="match status" value="1"/>
</dbReference>
<evidence type="ECO:0000313" key="2">
    <source>
        <dbReference type="EMBL" id="GAA1988651.1"/>
    </source>
</evidence>
<reference evidence="2 3" key="1">
    <citation type="journal article" date="2019" name="Int. J. Syst. Evol. Microbiol.">
        <title>The Global Catalogue of Microorganisms (GCM) 10K type strain sequencing project: providing services to taxonomists for standard genome sequencing and annotation.</title>
        <authorList>
            <consortium name="The Broad Institute Genomics Platform"/>
            <consortium name="The Broad Institute Genome Sequencing Center for Infectious Disease"/>
            <person name="Wu L."/>
            <person name="Ma J."/>
        </authorList>
    </citation>
    <scope>NUCLEOTIDE SEQUENCE [LARGE SCALE GENOMIC DNA]</scope>
    <source>
        <strain evidence="2 3">JCM 14545</strain>
    </source>
</reference>
<protein>
    <recommendedName>
        <fullName evidence="4">Excreted virulence factor EspC (Type VII ESX diderm)</fullName>
    </recommendedName>
</protein>